<dbReference type="EMBL" id="MLCO01000044">
    <property type="protein sequence ID" value="ONG56376.1"/>
    <property type="molecule type" value="Genomic_DNA"/>
</dbReference>
<dbReference type="InterPro" id="IPR007387">
    <property type="entry name" value="TRAP_DctQ"/>
</dbReference>
<comment type="subunit">
    <text evidence="9">The complex comprises the extracytoplasmic solute receptor protein and the two transmembrane proteins.</text>
</comment>
<sequence>MRRAAGAAAPAPLRAAQALRQGIAKLSAVMAYLAGWNYILCALFITADIVGRSVFHVSSAATVEITSYMLAGGISWSLAHTLAARAHIRVDVLVNRMPLRIRAVLHVLALVLLAGFAVFAAWAAWSLLDESLMFDAHDNSKLRIPMAIPQGVWTFGLFAFVAMILALLLESLLELALGRFAEADALLGARTIDDEAEEALEAVAMARERAA</sequence>
<evidence type="ECO:0000313" key="12">
    <source>
        <dbReference type="Proteomes" id="UP000188879"/>
    </source>
</evidence>
<evidence type="ECO:0000256" key="6">
    <source>
        <dbReference type="ARBA" id="ARBA00022989"/>
    </source>
</evidence>
<feature type="transmembrane region" description="Helical" evidence="9">
    <location>
        <begin position="148"/>
        <end position="169"/>
    </location>
</feature>
<feature type="domain" description="Tripartite ATP-independent periplasmic transporters DctQ component" evidence="10">
    <location>
        <begin position="42"/>
        <end position="172"/>
    </location>
</feature>
<keyword evidence="6 9" id="KW-1133">Transmembrane helix</keyword>
<evidence type="ECO:0000259" key="10">
    <source>
        <dbReference type="Pfam" id="PF04290"/>
    </source>
</evidence>
<comment type="caution">
    <text evidence="9">Lacks conserved residue(s) required for the propagation of feature annotation.</text>
</comment>
<feature type="transmembrane region" description="Helical" evidence="9">
    <location>
        <begin position="28"/>
        <end position="50"/>
    </location>
</feature>
<evidence type="ECO:0000256" key="3">
    <source>
        <dbReference type="ARBA" id="ARBA00022475"/>
    </source>
</evidence>
<dbReference type="PANTHER" id="PTHR35011">
    <property type="entry name" value="2,3-DIKETO-L-GULONATE TRAP TRANSPORTER SMALL PERMEASE PROTEIN YIAM"/>
    <property type="match status" value="1"/>
</dbReference>
<evidence type="ECO:0000256" key="8">
    <source>
        <dbReference type="ARBA" id="ARBA00038436"/>
    </source>
</evidence>
<name>A0A1V2H7G9_9PROT</name>
<keyword evidence="7 9" id="KW-0472">Membrane</keyword>
<evidence type="ECO:0000256" key="7">
    <source>
        <dbReference type="ARBA" id="ARBA00023136"/>
    </source>
</evidence>
<dbReference type="InterPro" id="IPR055348">
    <property type="entry name" value="DctQ"/>
</dbReference>
<comment type="function">
    <text evidence="9">Part of the tripartite ATP-independent periplasmic (TRAP) transport system.</text>
</comment>
<evidence type="ECO:0000256" key="5">
    <source>
        <dbReference type="ARBA" id="ARBA00022692"/>
    </source>
</evidence>
<dbReference type="Pfam" id="PF04290">
    <property type="entry name" value="DctQ"/>
    <property type="match status" value="1"/>
</dbReference>
<dbReference type="OrthoDB" id="6160477at2"/>
<protein>
    <recommendedName>
        <fullName evidence="9">TRAP transporter small permease protein</fullName>
    </recommendedName>
</protein>
<gene>
    <name evidence="11" type="ORF">BKE38_06065</name>
</gene>
<dbReference type="AlphaFoldDB" id="A0A1V2H7G9"/>
<comment type="subcellular location">
    <subcellularLocation>
        <location evidence="1 9">Cell inner membrane</location>
        <topology evidence="1 9">Multi-pass membrane protein</topology>
    </subcellularLocation>
</comment>
<comment type="caution">
    <text evidence="11">The sequence shown here is derived from an EMBL/GenBank/DDBJ whole genome shotgun (WGS) entry which is preliminary data.</text>
</comment>
<feature type="transmembrane region" description="Helical" evidence="9">
    <location>
        <begin position="103"/>
        <end position="128"/>
    </location>
</feature>
<evidence type="ECO:0000256" key="1">
    <source>
        <dbReference type="ARBA" id="ARBA00004429"/>
    </source>
</evidence>
<evidence type="ECO:0000256" key="4">
    <source>
        <dbReference type="ARBA" id="ARBA00022519"/>
    </source>
</evidence>
<keyword evidence="12" id="KW-1185">Reference proteome</keyword>
<dbReference type="RefSeq" id="WP_076956483.1">
    <property type="nucleotide sequence ID" value="NZ_MLCO01000044.1"/>
</dbReference>
<dbReference type="GO" id="GO:0005886">
    <property type="term" value="C:plasma membrane"/>
    <property type="evidence" value="ECO:0007669"/>
    <property type="project" value="UniProtKB-SubCell"/>
</dbReference>
<organism evidence="11 12">
    <name type="scientific">Teichococcus deserti</name>
    <dbReference type="NCBI Taxonomy" id="1817963"/>
    <lineage>
        <taxon>Bacteria</taxon>
        <taxon>Pseudomonadati</taxon>
        <taxon>Pseudomonadota</taxon>
        <taxon>Alphaproteobacteria</taxon>
        <taxon>Acetobacterales</taxon>
        <taxon>Roseomonadaceae</taxon>
        <taxon>Roseomonas</taxon>
    </lineage>
</organism>
<dbReference type="PANTHER" id="PTHR35011:SF10">
    <property type="entry name" value="TRAP TRANSPORTER SMALL PERMEASE PROTEIN"/>
    <property type="match status" value="1"/>
</dbReference>
<evidence type="ECO:0000256" key="9">
    <source>
        <dbReference type="RuleBase" id="RU369079"/>
    </source>
</evidence>
<keyword evidence="5 9" id="KW-0812">Transmembrane</keyword>
<keyword evidence="4 9" id="KW-0997">Cell inner membrane</keyword>
<accession>A0A1V2H7G9</accession>
<evidence type="ECO:0000256" key="2">
    <source>
        <dbReference type="ARBA" id="ARBA00022448"/>
    </source>
</evidence>
<reference evidence="11 12" key="1">
    <citation type="submission" date="2016-10" db="EMBL/GenBank/DDBJ databases">
        <title>Draft Genome sequence of Roseomonas sp. strain M3.</title>
        <authorList>
            <person name="Subhash Y."/>
            <person name="Lee S."/>
        </authorList>
    </citation>
    <scope>NUCLEOTIDE SEQUENCE [LARGE SCALE GENOMIC DNA]</scope>
    <source>
        <strain evidence="11 12">M3</strain>
    </source>
</reference>
<comment type="similarity">
    <text evidence="8 9">Belongs to the TRAP transporter small permease family.</text>
</comment>
<dbReference type="GO" id="GO:0022857">
    <property type="term" value="F:transmembrane transporter activity"/>
    <property type="evidence" value="ECO:0007669"/>
    <property type="project" value="UniProtKB-UniRule"/>
</dbReference>
<keyword evidence="2 9" id="KW-0813">Transport</keyword>
<dbReference type="GO" id="GO:0015740">
    <property type="term" value="P:C4-dicarboxylate transport"/>
    <property type="evidence" value="ECO:0007669"/>
    <property type="project" value="TreeGrafter"/>
</dbReference>
<evidence type="ECO:0000313" key="11">
    <source>
        <dbReference type="EMBL" id="ONG56376.1"/>
    </source>
</evidence>
<proteinExistence type="inferred from homology"/>
<keyword evidence="3" id="KW-1003">Cell membrane</keyword>
<dbReference type="Proteomes" id="UP000188879">
    <property type="component" value="Unassembled WGS sequence"/>
</dbReference>